<dbReference type="Proteomes" id="UP001055303">
    <property type="component" value="Unassembled WGS sequence"/>
</dbReference>
<dbReference type="OrthoDB" id="262508at2"/>
<accession>A0A564G3U4</accession>
<reference evidence="1" key="2">
    <citation type="journal article" date="2021" name="Front. Microbiol.">
        <title>Comprehensive Comparative Genomics and Phenotyping of Methylobacterium Species.</title>
        <authorList>
            <person name="Alessa O."/>
            <person name="Ogura Y."/>
            <person name="Fujitani Y."/>
            <person name="Takami H."/>
            <person name="Hayashi T."/>
            <person name="Sahin N."/>
            <person name="Tani A."/>
        </authorList>
    </citation>
    <scope>NUCLEOTIDE SEQUENCE</scope>
    <source>
        <strain evidence="1">DSM 22415</strain>
    </source>
</reference>
<dbReference type="EMBL" id="CABFVH010000030">
    <property type="protein sequence ID" value="VUF14261.1"/>
    <property type="molecule type" value="Genomic_DNA"/>
</dbReference>
<sequence length="529" mass="55557">MGVADTGADTIGDTWETALAAALLGADRAPAGAAATPWGEVDSGADPGGALLGRLAGHGVHHLAGSGFAAEVLVPAEPRAAAGPECPPAAAARLALLLAGGGRDRLREWCDLAATAGTRAPPWLLPALAGHRSDLAGAVGRIAGAELAWLDRACGDGTDEADGAPSADWLEGTPAERRAAFADFRMRDPEAARAALEAGFRAEKAEMRQTLVATLEVGLSEADAPFLETCLDDRSSGVRATAQRLLPSLTRSLLASRMAVRATAALAVTAKTKLLGGTAHTLVVTLPEESPTLARDGVEPRPYARQGGGTRALLLQEILAAAPLHALGEHPPRLWIELALRSEWADPVFEGLFAAIRRERDADWARALAEVLGEAHAGRLSGIRRTNPLREKWARAAALLPAPDWERLVEEAFRGGEAEIVLPHLSHGPAAFSARFTAAHLDWLAAVTRGPRADRDALAKTWLIDRLADRAFPGEDEAASAAAILARLPEDADERLRGQVARLAETLELRAAMRREFGPPITAGESARG</sequence>
<organism evidence="2 3">
    <name type="scientific">Methylobacterium dankookense</name>
    <dbReference type="NCBI Taxonomy" id="560405"/>
    <lineage>
        <taxon>Bacteria</taxon>
        <taxon>Pseudomonadati</taxon>
        <taxon>Pseudomonadota</taxon>
        <taxon>Alphaproteobacteria</taxon>
        <taxon>Hyphomicrobiales</taxon>
        <taxon>Methylobacteriaceae</taxon>
        <taxon>Methylobacterium</taxon>
    </lineage>
</organism>
<keyword evidence="4" id="KW-1185">Reference proteome</keyword>
<evidence type="ECO:0000313" key="1">
    <source>
        <dbReference type="EMBL" id="GJD54788.1"/>
    </source>
</evidence>
<proteinExistence type="predicted"/>
<protein>
    <submittedName>
        <fullName evidence="2">Uncharacterized protein</fullName>
    </submittedName>
</protein>
<dbReference type="Proteomes" id="UP000401717">
    <property type="component" value="Unassembled WGS sequence"/>
</dbReference>
<reference evidence="2 3" key="1">
    <citation type="submission" date="2019-06" db="EMBL/GenBank/DDBJ databases">
        <authorList>
            <person name="Rodrigo-Torres L."/>
            <person name="Arahal R. D."/>
            <person name="Lucena T."/>
        </authorList>
    </citation>
    <scope>NUCLEOTIDE SEQUENCE [LARGE SCALE GENOMIC DNA]</scope>
    <source>
        <strain evidence="2 3">SW08-7</strain>
    </source>
</reference>
<evidence type="ECO:0000313" key="3">
    <source>
        <dbReference type="Proteomes" id="UP000401717"/>
    </source>
</evidence>
<dbReference type="Pfam" id="PF18944">
    <property type="entry name" value="DUF5691"/>
    <property type="match status" value="1"/>
</dbReference>
<dbReference type="AlphaFoldDB" id="A0A564G3U4"/>
<evidence type="ECO:0000313" key="4">
    <source>
        <dbReference type="Proteomes" id="UP001055303"/>
    </source>
</evidence>
<dbReference type="RefSeq" id="WP_144766633.1">
    <property type="nucleotide sequence ID" value="NZ_BPQI01000014.1"/>
</dbReference>
<reference evidence="1" key="3">
    <citation type="submission" date="2021-08" db="EMBL/GenBank/DDBJ databases">
        <authorList>
            <person name="Tani A."/>
            <person name="Ola A."/>
            <person name="Ogura Y."/>
            <person name="Katsura K."/>
            <person name="Hayashi T."/>
        </authorList>
    </citation>
    <scope>NUCLEOTIDE SEQUENCE</scope>
    <source>
        <strain evidence="1">DSM 22415</strain>
    </source>
</reference>
<dbReference type="InterPro" id="IPR043746">
    <property type="entry name" value="DUF5691"/>
</dbReference>
<gene>
    <name evidence="1" type="ORF">IFDJLNFL_0667</name>
    <name evidence="2" type="ORF">MTDSW087_03979</name>
</gene>
<evidence type="ECO:0000313" key="2">
    <source>
        <dbReference type="EMBL" id="VUF14261.1"/>
    </source>
</evidence>
<dbReference type="EMBL" id="BPQI01000014">
    <property type="protein sequence ID" value="GJD54788.1"/>
    <property type="molecule type" value="Genomic_DNA"/>
</dbReference>
<name>A0A564G3U4_9HYPH</name>